<feature type="region of interest" description="Disordered" evidence="1">
    <location>
        <begin position="59"/>
        <end position="125"/>
    </location>
</feature>
<keyword evidence="3" id="KW-1185">Reference proteome</keyword>
<evidence type="ECO:0000256" key="1">
    <source>
        <dbReference type="SAM" id="MobiDB-lite"/>
    </source>
</evidence>
<evidence type="ECO:0000313" key="2">
    <source>
        <dbReference type="EMBL" id="MEE6263507.1"/>
    </source>
</evidence>
<organism evidence="2 3">
    <name type="scientific">Plantactinospora sonchi</name>
    <dbReference type="NCBI Taxonomy" id="1544735"/>
    <lineage>
        <taxon>Bacteria</taxon>
        <taxon>Bacillati</taxon>
        <taxon>Actinomycetota</taxon>
        <taxon>Actinomycetes</taxon>
        <taxon>Micromonosporales</taxon>
        <taxon>Micromonosporaceae</taxon>
        <taxon>Plantactinospora</taxon>
    </lineage>
</organism>
<evidence type="ECO:0008006" key="4">
    <source>
        <dbReference type="Google" id="ProtNLM"/>
    </source>
</evidence>
<dbReference type="Proteomes" id="UP001332243">
    <property type="component" value="Unassembled WGS sequence"/>
</dbReference>
<feature type="compositionally biased region" description="Low complexity" evidence="1">
    <location>
        <begin position="89"/>
        <end position="113"/>
    </location>
</feature>
<sequence length="125" mass="12727">MRGKLWFVGGLAVGFVLGARAGRERYEQLVLQGRKVLDHPTVQEAAGVAQAQANRLYAEGKDRLSHTRLGEKLGTTGNGQSAELGVGDSGTDSTTSTSSKSSTSPASATAARTGSGGSAANGTTF</sequence>
<comment type="caution">
    <text evidence="2">The sequence shown here is derived from an EMBL/GenBank/DDBJ whole genome shotgun (WGS) entry which is preliminary data.</text>
</comment>
<dbReference type="RefSeq" id="WP_331218404.1">
    <property type="nucleotide sequence ID" value="NZ_JAZGQK010000038.1"/>
</dbReference>
<reference evidence="2 3" key="1">
    <citation type="submission" date="2024-01" db="EMBL/GenBank/DDBJ databases">
        <title>Genome insights into Plantactinospora sonchi sp. nov.</title>
        <authorList>
            <person name="Wang L."/>
        </authorList>
    </citation>
    <scope>NUCLEOTIDE SEQUENCE [LARGE SCALE GENOMIC DNA]</scope>
    <source>
        <strain evidence="2 3">NEAU-QY2</strain>
    </source>
</reference>
<gene>
    <name evidence="2" type="ORF">V1633_34030</name>
</gene>
<evidence type="ECO:0000313" key="3">
    <source>
        <dbReference type="Proteomes" id="UP001332243"/>
    </source>
</evidence>
<proteinExistence type="predicted"/>
<accession>A0ABU7S416</accession>
<protein>
    <recommendedName>
        <fullName evidence="4">YtxH domain-containing protein</fullName>
    </recommendedName>
</protein>
<feature type="compositionally biased region" description="Basic and acidic residues" evidence="1">
    <location>
        <begin position="59"/>
        <end position="71"/>
    </location>
</feature>
<name>A0ABU7S416_9ACTN</name>
<dbReference type="EMBL" id="JAZGQK010000038">
    <property type="protein sequence ID" value="MEE6263507.1"/>
    <property type="molecule type" value="Genomic_DNA"/>
</dbReference>